<evidence type="ECO:0000256" key="7">
    <source>
        <dbReference type="ARBA" id="ARBA00022741"/>
    </source>
</evidence>
<feature type="domain" description="Guanylate cyclase" evidence="16">
    <location>
        <begin position="926"/>
        <end position="1075"/>
    </location>
</feature>
<dbReference type="PROSITE" id="PS00452">
    <property type="entry name" value="GUANYLATE_CYCLASE_1"/>
    <property type="match status" value="1"/>
</dbReference>
<keyword evidence="13 14" id="KW-0456">Lyase</keyword>
<evidence type="ECO:0000256" key="10">
    <source>
        <dbReference type="ARBA" id="ARBA00022989"/>
    </source>
</evidence>
<dbReference type="InterPro" id="IPR029787">
    <property type="entry name" value="Nucleotide_cyclase"/>
</dbReference>
<dbReference type="Gene3D" id="3.30.70.1230">
    <property type="entry name" value="Nucleotide cyclase"/>
    <property type="match status" value="2"/>
</dbReference>
<dbReference type="GO" id="GO:0005524">
    <property type="term" value="F:ATP binding"/>
    <property type="evidence" value="ECO:0007669"/>
    <property type="project" value="UniProtKB-KW"/>
</dbReference>
<evidence type="ECO:0000256" key="6">
    <source>
        <dbReference type="ARBA" id="ARBA00022723"/>
    </source>
</evidence>
<evidence type="ECO:0000256" key="1">
    <source>
        <dbReference type="ARBA" id="ARBA00001593"/>
    </source>
</evidence>
<keyword evidence="9" id="KW-0460">Magnesium</keyword>
<evidence type="ECO:0000256" key="11">
    <source>
        <dbReference type="ARBA" id="ARBA00022998"/>
    </source>
</evidence>
<dbReference type="GO" id="GO:0046872">
    <property type="term" value="F:metal ion binding"/>
    <property type="evidence" value="ECO:0007669"/>
    <property type="project" value="UniProtKB-KW"/>
</dbReference>
<comment type="subcellular location">
    <subcellularLocation>
        <location evidence="3">Membrane</location>
        <topology evidence="3">Multi-pass membrane protein</topology>
    </subcellularLocation>
</comment>
<keyword evidence="6" id="KW-0479">Metal-binding</keyword>
<feature type="transmembrane region" description="Helical" evidence="15">
    <location>
        <begin position="197"/>
        <end position="215"/>
    </location>
</feature>
<evidence type="ECO:0000256" key="2">
    <source>
        <dbReference type="ARBA" id="ARBA00001946"/>
    </source>
</evidence>
<dbReference type="InterPro" id="IPR001054">
    <property type="entry name" value="A/G_cyclase"/>
</dbReference>
<feature type="domain" description="Guanylate cyclase" evidence="16">
    <location>
        <begin position="325"/>
        <end position="453"/>
    </location>
</feature>
<dbReference type="InterPro" id="IPR018297">
    <property type="entry name" value="A/G_cyclase_CS"/>
</dbReference>
<dbReference type="PANTHER" id="PTHR45627">
    <property type="entry name" value="ADENYLATE CYCLASE TYPE 1"/>
    <property type="match status" value="1"/>
</dbReference>
<dbReference type="GO" id="GO:0007189">
    <property type="term" value="P:adenylate cyclase-activating G protein-coupled receptor signaling pathway"/>
    <property type="evidence" value="ECO:0007669"/>
    <property type="project" value="TreeGrafter"/>
</dbReference>
<keyword evidence="8" id="KW-0067">ATP-binding</keyword>
<dbReference type="Pfam" id="PF16214">
    <property type="entry name" value="AC_N"/>
    <property type="match status" value="1"/>
</dbReference>
<feature type="transmembrane region" description="Helical" evidence="15">
    <location>
        <begin position="140"/>
        <end position="159"/>
    </location>
</feature>
<evidence type="ECO:0000256" key="9">
    <source>
        <dbReference type="ARBA" id="ARBA00022842"/>
    </source>
</evidence>
<proteinExistence type="inferred from homology"/>
<comment type="similarity">
    <text evidence="14">Belongs to the adenylyl cyclase class-4/guanylyl cyclase family.</text>
</comment>
<keyword evidence="7" id="KW-0547">Nucleotide-binding</keyword>
<feature type="transmembrane region" description="Helical" evidence="15">
    <location>
        <begin position="686"/>
        <end position="705"/>
    </location>
</feature>
<feature type="transmembrane region" description="Helical" evidence="15">
    <location>
        <begin position="852"/>
        <end position="869"/>
    </location>
</feature>
<dbReference type="CDD" id="cd07302">
    <property type="entry name" value="CHD"/>
    <property type="match status" value="2"/>
</dbReference>
<comment type="catalytic activity">
    <reaction evidence="1">
        <text>ATP = 3',5'-cyclic AMP + diphosphate</text>
        <dbReference type="Rhea" id="RHEA:15389"/>
        <dbReference type="ChEBI" id="CHEBI:30616"/>
        <dbReference type="ChEBI" id="CHEBI:33019"/>
        <dbReference type="ChEBI" id="CHEBI:58165"/>
        <dbReference type="EC" id="4.6.1.1"/>
    </reaction>
</comment>
<evidence type="ECO:0000256" key="15">
    <source>
        <dbReference type="SAM" id="Phobius"/>
    </source>
</evidence>
<dbReference type="SMART" id="SM00044">
    <property type="entry name" value="CYCc"/>
    <property type="match status" value="2"/>
</dbReference>
<feature type="transmembrane region" description="Helical" evidence="15">
    <location>
        <begin position="77"/>
        <end position="97"/>
    </location>
</feature>
<feature type="transmembrane region" description="Helical" evidence="15">
    <location>
        <begin position="221"/>
        <end position="242"/>
    </location>
</feature>
<dbReference type="PANTHER" id="PTHR45627:SF23">
    <property type="entry name" value="AT30656P-RELATED"/>
    <property type="match status" value="1"/>
</dbReference>
<name>A0A1Y1L6S3_PHOPY</name>
<evidence type="ECO:0000256" key="3">
    <source>
        <dbReference type="ARBA" id="ARBA00004141"/>
    </source>
</evidence>
<keyword evidence="5 15" id="KW-0812">Transmembrane</keyword>
<evidence type="ECO:0000256" key="13">
    <source>
        <dbReference type="ARBA" id="ARBA00023239"/>
    </source>
</evidence>
<dbReference type="EC" id="4.6.1.1" evidence="4"/>
<sequence>MPETSRHSWESFADLDGLEEARDSVHKIKRISRDTLYDLQELEPEKSYRLSYLREQFNFKGLDELFERYTERINQGYFSVFLILQFLFSVTHFSIVFGVNLVSQTTESVLPDLILYGITGCLSVGILMMNERYLKHKFYIVRYVGFLMLILVYISDWSVPVYGVYRNDPHLRPAYVTHILIVIFCFLGIASDLLVCTLGLVVTLTHLLTLAFVTYSDYTYFWQRLGSDCIFLLSINVIGLYYRWASELNKRRAFLDHRACVEATLKLTFDKEQEEQLMLSIIPKHTIDKVRKDILRKIEIVERMENIPRSDPMEIPYVQEYDNVTILYADIVNYTAMTTKLPVIKLVDVLNELFTGFDDASEQLNVLRIKFLGDCYYGVAGLPPNPAPNHAEACVDLALKMISIIRIVRANNELDIDMRIGIHSGKILSGLIGLAKWQFDIWSRDVLIANKMETTSEAGKIHITSETRDLLPKHKYKVVKTDRGSTNPLLQPYNVQTFFITPRSVENGRPHEAEQKKKLSVIGEQEAKPNGIVKSASTSNLCDFDVKNDAIFEQRRESLRNNQTPIGTIINRRPSGHPNVGRRITPTDIKRRTAFMDNNINRYKKLLQKTKENMKVAIEEMPFTKFDHWDHIHPIILTFRNLKAEKKYINLPDKLFKYYIVVYILLVLVTIVIQNLTLANWEWRLWFYYGTLSLAIFFLVPLTWASSLFNRRLDRKFKLVNLVSKFLCSASAFITHNTMVRIGIYVVTCGLFLFCVLGELSECADGRKESVGYLPKVAHYHEKLHDYCVIPWHMSQTISLTIFAGFLFLRMYIWLKVLFALSVSIFYALSVWNINPSYYDDSETFNYMIRPQIVHFMSLLFLTFTLHLIDRQSDYLHRLDFLWTEQLAVEQMEVNTMNKITKMLLTNILPVHVAKLYLDVKRNNTNVIYNEEYDNVAVMFASLVNLPVDTVSDKYFLQIVNRIVKDFDRELSNKVRRPIEKIKICNLTYMAACGLETCRTDLVIDDAPQEDVVVSLLKFATNLIKALKKINTETLSECQLKIGISNGKVMGGVVGSKKPLYDIWGDTVNMASRMDSTGVPGMIQVTQDTANTLRENGIECQFRDLVFVKGKEHKVPTYIVSLNNDDDLIYFDSTRL</sequence>
<dbReference type="PROSITE" id="PS50125">
    <property type="entry name" value="GUANYLATE_CYCLASE_2"/>
    <property type="match status" value="2"/>
</dbReference>
<evidence type="ECO:0000256" key="12">
    <source>
        <dbReference type="ARBA" id="ARBA00023136"/>
    </source>
</evidence>
<dbReference type="GO" id="GO:0004016">
    <property type="term" value="F:adenylate cyclase activity"/>
    <property type="evidence" value="ECO:0007669"/>
    <property type="project" value="UniProtKB-EC"/>
</dbReference>
<evidence type="ECO:0000256" key="8">
    <source>
        <dbReference type="ARBA" id="ARBA00022840"/>
    </source>
</evidence>
<protein>
    <recommendedName>
        <fullName evidence="4">adenylate cyclase</fullName>
        <ecNumber evidence="4">4.6.1.1</ecNumber>
    </recommendedName>
</protein>
<evidence type="ECO:0000256" key="5">
    <source>
        <dbReference type="ARBA" id="ARBA00022692"/>
    </source>
</evidence>
<feature type="transmembrane region" description="Helical" evidence="15">
    <location>
        <begin position="109"/>
        <end position="128"/>
    </location>
</feature>
<feature type="transmembrane region" description="Helical" evidence="15">
    <location>
        <begin position="171"/>
        <end position="190"/>
    </location>
</feature>
<organism evidence="17">
    <name type="scientific">Photinus pyralis</name>
    <name type="common">Common eastern firefly</name>
    <name type="synonym">Lampyris pyralis</name>
    <dbReference type="NCBI Taxonomy" id="7054"/>
    <lineage>
        <taxon>Eukaryota</taxon>
        <taxon>Metazoa</taxon>
        <taxon>Ecdysozoa</taxon>
        <taxon>Arthropoda</taxon>
        <taxon>Hexapoda</taxon>
        <taxon>Insecta</taxon>
        <taxon>Pterygota</taxon>
        <taxon>Neoptera</taxon>
        <taxon>Endopterygota</taxon>
        <taxon>Coleoptera</taxon>
        <taxon>Polyphaga</taxon>
        <taxon>Elateriformia</taxon>
        <taxon>Elateroidea</taxon>
        <taxon>Lampyridae</taxon>
        <taxon>Lampyrinae</taxon>
        <taxon>Photinus</taxon>
    </lineage>
</organism>
<dbReference type="GO" id="GO:0006171">
    <property type="term" value="P:cAMP biosynthetic process"/>
    <property type="evidence" value="ECO:0007669"/>
    <property type="project" value="UniProtKB-KW"/>
</dbReference>
<dbReference type="FunFam" id="3.30.70.1230:FF:000024">
    <property type="entry name" value="ACXA, isoform A"/>
    <property type="match status" value="1"/>
</dbReference>
<evidence type="ECO:0000313" key="17">
    <source>
        <dbReference type="EMBL" id="JAV66767.1"/>
    </source>
</evidence>
<accession>A0A1Y1L6S3</accession>
<dbReference type="SUPFAM" id="SSF55073">
    <property type="entry name" value="Nucleotide cyclase"/>
    <property type="match status" value="2"/>
</dbReference>
<keyword evidence="11" id="KW-0115">cAMP biosynthesis</keyword>
<feature type="transmembrane region" description="Helical" evidence="15">
    <location>
        <begin position="813"/>
        <end position="832"/>
    </location>
</feature>
<dbReference type="EMBL" id="GEZM01068792">
    <property type="protein sequence ID" value="JAV66767.1"/>
    <property type="molecule type" value="Transcribed_RNA"/>
</dbReference>
<evidence type="ECO:0000256" key="4">
    <source>
        <dbReference type="ARBA" id="ARBA00012201"/>
    </source>
</evidence>
<dbReference type="AlphaFoldDB" id="A0A1Y1L6S3"/>
<comment type="cofactor">
    <cofactor evidence="2">
        <name>Mg(2+)</name>
        <dbReference type="ChEBI" id="CHEBI:18420"/>
    </cofactor>
</comment>
<evidence type="ECO:0000259" key="16">
    <source>
        <dbReference type="PROSITE" id="PS50125"/>
    </source>
</evidence>
<keyword evidence="10 15" id="KW-1133">Transmembrane helix</keyword>
<dbReference type="Pfam" id="PF00211">
    <property type="entry name" value="Guanylate_cyc"/>
    <property type="match status" value="2"/>
</dbReference>
<dbReference type="InterPro" id="IPR032628">
    <property type="entry name" value="AC_N"/>
</dbReference>
<feature type="transmembrane region" description="Helical" evidence="15">
    <location>
        <begin position="655"/>
        <end position="674"/>
    </location>
</feature>
<reference evidence="17" key="1">
    <citation type="journal article" date="2016" name="Sci. Rep.">
        <title>Molecular characterization of firefly nuptial gifts: a multi-omics approach sheds light on postcopulatory sexual selection.</title>
        <authorList>
            <person name="Al-Wathiqui N."/>
            <person name="Fallon T.R."/>
            <person name="South A."/>
            <person name="Weng J.K."/>
            <person name="Lewis S.M."/>
        </authorList>
    </citation>
    <scope>NUCLEOTIDE SEQUENCE</scope>
</reference>
<dbReference type="GO" id="GO:0035556">
    <property type="term" value="P:intracellular signal transduction"/>
    <property type="evidence" value="ECO:0007669"/>
    <property type="project" value="InterPro"/>
</dbReference>
<keyword evidence="12 15" id="KW-0472">Membrane</keyword>
<feature type="transmembrane region" description="Helical" evidence="15">
    <location>
        <begin position="742"/>
        <end position="760"/>
    </location>
</feature>
<dbReference type="GO" id="GO:0005886">
    <property type="term" value="C:plasma membrane"/>
    <property type="evidence" value="ECO:0007669"/>
    <property type="project" value="TreeGrafter"/>
</dbReference>
<evidence type="ECO:0000256" key="14">
    <source>
        <dbReference type="RuleBase" id="RU000405"/>
    </source>
</evidence>